<keyword evidence="12 16" id="KW-0413">Isomerase</keyword>
<dbReference type="SFLD" id="SFLDG01140">
    <property type="entry name" value="C2.B:_Phosphomannomutase_and_P"/>
    <property type="match status" value="1"/>
</dbReference>
<evidence type="ECO:0000259" key="18">
    <source>
        <dbReference type="PROSITE" id="PS51746"/>
    </source>
</evidence>
<dbReference type="Pfam" id="PF03332">
    <property type="entry name" value="PMM"/>
    <property type="match status" value="1"/>
</dbReference>
<feature type="binding site" evidence="14">
    <location>
        <position position="885"/>
    </location>
    <ligand>
        <name>alpha-D-mannose 1-phosphate</name>
        <dbReference type="ChEBI" id="CHEBI:58409"/>
    </ligand>
</feature>
<dbReference type="Gene3D" id="2.60.200.20">
    <property type="match status" value="2"/>
</dbReference>
<dbReference type="InterPro" id="IPR001932">
    <property type="entry name" value="PPM-type_phosphatase-like_dom"/>
</dbReference>
<gene>
    <name evidence="19" type="primary">AlNc14C406G11419</name>
    <name evidence="19" type="ORF">ALNC14_128680</name>
</gene>
<dbReference type="SUPFAM" id="SSF56784">
    <property type="entry name" value="HAD-like"/>
    <property type="match status" value="1"/>
</dbReference>
<dbReference type="GO" id="GO:0046872">
    <property type="term" value="F:metal ion binding"/>
    <property type="evidence" value="ECO:0007669"/>
    <property type="project" value="UniProtKB-KW"/>
</dbReference>
<evidence type="ECO:0000256" key="2">
    <source>
        <dbReference type="ARBA" id="ARBA00004496"/>
    </source>
</evidence>
<evidence type="ECO:0000259" key="17">
    <source>
        <dbReference type="PROSITE" id="PS50006"/>
    </source>
</evidence>
<comment type="pathway">
    <text evidence="3 16">Nucleotide-sugar biosynthesis; GDP-alpha-D-mannose biosynthesis; alpha-D-mannose 1-phosphate from D-fructose 6-phosphate: step 2/2.</text>
</comment>
<evidence type="ECO:0000256" key="1">
    <source>
        <dbReference type="ARBA" id="ARBA00004170"/>
    </source>
</evidence>
<feature type="binding site" evidence="15">
    <location>
        <position position="960"/>
    </location>
    <ligand>
        <name>Mg(2+)</name>
        <dbReference type="ChEBI" id="CHEBI:18420"/>
        <label>1</label>
    </ligand>
</feature>
<dbReference type="GO" id="GO:0005829">
    <property type="term" value="C:cytosol"/>
    <property type="evidence" value="ECO:0007669"/>
    <property type="project" value="TreeGrafter"/>
</dbReference>
<dbReference type="EMBL" id="FR824449">
    <property type="protein sequence ID" value="CCA26724.1"/>
    <property type="molecule type" value="Genomic_DNA"/>
</dbReference>
<dbReference type="GO" id="GO:0006487">
    <property type="term" value="P:protein N-linked glycosylation"/>
    <property type="evidence" value="ECO:0007669"/>
    <property type="project" value="TreeGrafter"/>
</dbReference>
<dbReference type="InterPro" id="IPR008984">
    <property type="entry name" value="SMAD_FHA_dom_sf"/>
</dbReference>
<dbReference type="SFLD" id="SFLDF00445">
    <property type="entry name" value="alpha-phosphomannomutase"/>
    <property type="match status" value="1"/>
</dbReference>
<organism evidence="19">
    <name type="scientific">Albugo laibachii Nc14</name>
    <dbReference type="NCBI Taxonomy" id="890382"/>
    <lineage>
        <taxon>Eukaryota</taxon>
        <taxon>Sar</taxon>
        <taxon>Stramenopiles</taxon>
        <taxon>Oomycota</taxon>
        <taxon>Peronosporomycetes</taxon>
        <taxon>Albuginales</taxon>
        <taxon>Albuginaceae</taxon>
        <taxon>Albugo</taxon>
    </lineage>
</organism>
<feature type="domain" description="PPM-type phosphatase" evidence="18">
    <location>
        <begin position="428"/>
        <end position="738"/>
    </location>
</feature>
<feature type="binding site" evidence="15">
    <location>
        <position position="763"/>
    </location>
    <ligand>
        <name>Mg(2+)</name>
        <dbReference type="ChEBI" id="CHEBI:18420"/>
        <label>1</label>
    </ligand>
</feature>
<feature type="binding site" evidence="15">
    <location>
        <position position="977"/>
    </location>
    <ligand>
        <name>Mg(2+)</name>
        <dbReference type="ChEBI" id="CHEBI:18420"/>
        <label>1</label>
    </ligand>
</feature>
<dbReference type="InterPro" id="IPR036412">
    <property type="entry name" value="HAD-like_sf"/>
</dbReference>
<protein>
    <recommendedName>
        <fullName evidence="6 16">Phosphomannomutase</fullName>
        <ecNumber evidence="6 16">5.4.2.8</ecNumber>
    </recommendedName>
</protein>
<dbReference type="NCBIfam" id="TIGR01484">
    <property type="entry name" value="HAD-SF-IIB"/>
    <property type="match status" value="1"/>
</dbReference>
<dbReference type="CDD" id="cd00143">
    <property type="entry name" value="PP2Cc"/>
    <property type="match status" value="1"/>
</dbReference>
<dbReference type="PROSITE" id="PS01032">
    <property type="entry name" value="PPM_1"/>
    <property type="match status" value="1"/>
</dbReference>
<evidence type="ECO:0000256" key="12">
    <source>
        <dbReference type="ARBA" id="ARBA00023235"/>
    </source>
</evidence>
<evidence type="ECO:0000256" key="9">
    <source>
        <dbReference type="ARBA" id="ARBA00022801"/>
    </source>
</evidence>
<evidence type="ECO:0000256" key="11">
    <source>
        <dbReference type="ARBA" id="ARBA00022912"/>
    </source>
</evidence>
<dbReference type="AlphaFoldDB" id="F0WZ10"/>
<proteinExistence type="inferred from homology"/>
<keyword evidence="7 16" id="KW-0963">Cytoplasm</keyword>
<dbReference type="PANTHER" id="PTHR10466:SF0">
    <property type="entry name" value="PHOSPHOMANNOMUTASE"/>
    <property type="match status" value="1"/>
</dbReference>
<feature type="binding site" evidence="14">
    <location>
        <position position="932"/>
    </location>
    <ligand>
        <name>alpha-D-mannose 1-phosphate</name>
        <dbReference type="ChEBI" id="CHEBI:58409"/>
    </ligand>
</feature>
<dbReference type="Pfam" id="PF00481">
    <property type="entry name" value="PP2C"/>
    <property type="match status" value="1"/>
</dbReference>
<dbReference type="SMART" id="SM00331">
    <property type="entry name" value="PP2C_SIG"/>
    <property type="match status" value="1"/>
</dbReference>
<keyword evidence="8 15" id="KW-0479">Metal-binding</keyword>
<dbReference type="InterPro" id="IPR043169">
    <property type="entry name" value="PMM_cap"/>
</dbReference>
<dbReference type="Gene3D" id="3.60.40.10">
    <property type="entry name" value="PPM-type phosphatase domain"/>
    <property type="match status" value="1"/>
</dbReference>
<evidence type="ECO:0000256" key="8">
    <source>
        <dbReference type="ARBA" id="ARBA00022723"/>
    </source>
</evidence>
<dbReference type="HOGENOM" id="CLU_300431_0_0_1"/>
<feature type="binding site" evidence="15">
    <location>
        <position position="972"/>
    </location>
    <ligand>
        <name>Mg(2+)</name>
        <dbReference type="ChEBI" id="CHEBI:18420"/>
        <label>1</label>
    </ligand>
</feature>
<comment type="cofactor">
    <cofactor evidence="15">
        <name>Mg(2+)</name>
        <dbReference type="ChEBI" id="CHEBI:18420"/>
    </cofactor>
</comment>
<evidence type="ECO:0000256" key="3">
    <source>
        <dbReference type="ARBA" id="ARBA00004699"/>
    </source>
</evidence>
<evidence type="ECO:0000256" key="13">
    <source>
        <dbReference type="PIRSR" id="PIRSR605002-1"/>
    </source>
</evidence>
<dbReference type="Pfam" id="PF00498">
    <property type="entry name" value="FHA"/>
    <property type="match status" value="2"/>
</dbReference>
<dbReference type="PROSITE" id="PS50006">
    <property type="entry name" value="FHA_DOMAIN"/>
    <property type="match status" value="2"/>
</dbReference>
<dbReference type="GO" id="GO:0006013">
    <property type="term" value="P:mannose metabolic process"/>
    <property type="evidence" value="ECO:0007669"/>
    <property type="project" value="TreeGrafter"/>
</dbReference>
<feature type="binding site" evidence="14">
    <location>
        <position position="930"/>
    </location>
    <ligand>
        <name>alpha-D-mannose 1-phosphate</name>
        <dbReference type="ChEBI" id="CHEBI:58409"/>
    </ligand>
</feature>
<comment type="catalytic activity">
    <reaction evidence="16">
        <text>alpha-D-mannose 1-phosphate = D-mannose 6-phosphate</text>
        <dbReference type="Rhea" id="RHEA:11140"/>
        <dbReference type="ChEBI" id="CHEBI:58409"/>
        <dbReference type="ChEBI" id="CHEBI:58735"/>
        <dbReference type="EC" id="5.4.2.8"/>
    </reaction>
</comment>
<keyword evidence="11" id="KW-0904">Protein phosphatase</keyword>
<keyword evidence="10 15" id="KW-0460">Magnesium</keyword>
<dbReference type="InterPro" id="IPR000222">
    <property type="entry name" value="PP2C_BS"/>
</dbReference>
<feature type="binding site" evidence="14">
    <location>
        <position position="874"/>
    </location>
    <ligand>
        <name>alpha-D-mannose 1-phosphate</name>
        <dbReference type="ChEBI" id="CHEBI:58409"/>
    </ligand>
</feature>
<comment type="similarity">
    <text evidence="4 16">Belongs to the eukaryotic PMM family.</text>
</comment>
<dbReference type="GO" id="GO:0004721">
    <property type="term" value="F:phosphoprotein phosphatase activity"/>
    <property type="evidence" value="ECO:0007669"/>
    <property type="project" value="UniProtKB-KW"/>
</dbReference>
<dbReference type="PROSITE" id="PS51746">
    <property type="entry name" value="PPM_2"/>
    <property type="match status" value="1"/>
</dbReference>
<comment type="subunit">
    <text evidence="5 16">Homodimer.</text>
</comment>
<comment type="function">
    <text evidence="16">Involved in the synthesis of the GDP-mannose and dolichol-phosphate-mannose required for a number of critical mannosyl transfer reactions.</text>
</comment>
<dbReference type="FunFam" id="3.30.1240.20:FF:000001">
    <property type="entry name" value="Phosphomannomutase"/>
    <property type="match status" value="1"/>
</dbReference>
<dbReference type="SFLD" id="SFLDS00003">
    <property type="entry name" value="Haloacid_Dehalogenase"/>
    <property type="match status" value="1"/>
</dbReference>
<dbReference type="SUPFAM" id="SSF49879">
    <property type="entry name" value="SMAD/FHA domain"/>
    <property type="match status" value="2"/>
</dbReference>
<feature type="domain" description="FHA" evidence="17">
    <location>
        <begin position="243"/>
        <end position="289"/>
    </location>
</feature>
<evidence type="ECO:0000256" key="10">
    <source>
        <dbReference type="ARBA" id="ARBA00022842"/>
    </source>
</evidence>
<evidence type="ECO:0000256" key="16">
    <source>
        <dbReference type="RuleBase" id="RU361118"/>
    </source>
</evidence>
<reference evidence="19" key="2">
    <citation type="submission" date="2011-02" db="EMBL/GenBank/DDBJ databases">
        <authorList>
            <person name="MacLean D."/>
        </authorList>
    </citation>
    <scope>NUCLEOTIDE SEQUENCE</scope>
</reference>
<dbReference type="GO" id="GO:0004615">
    <property type="term" value="F:phosphomannomutase activity"/>
    <property type="evidence" value="ECO:0007669"/>
    <property type="project" value="UniProtKB-EC"/>
</dbReference>
<evidence type="ECO:0000256" key="15">
    <source>
        <dbReference type="PIRSR" id="PIRSR605002-3"/>
    </source>
</evidence>
<dbReference type="CDD" id="cd02585">
    <property type="entry name" value="HAD_PMM"/>
    <property type="match status" value="1"/>
</dbReference>
<dbReference type="SMART" id="SM00332">
    <property type="entry name" value="PP2Cc"/>
    <property type="match status" value="1"/>
</dbReference>
<dbReference type="CDD" id="cd00060">
    <property type="entry name" value="FHA"/>
    <property type="match status" value="2"/>
</dbReference>
<feature type="active site" description="Proton donor/acceptor" evidence="13">
    <location>
        <position position="765"/>
    </location>
</feature>
<reference evidence="19" key="1">
    <citation type="journal article" date="2011" name="PLoS Biol.">
        <title>Gene gain and loss during evolution of obligate parasitism in the white rust pathogen of Arabidopsis thaliana.</title>
        <authorList>
            <person name="Kemen E."/>
            <person name="Gardiner A."/>
            <person name="Schultz-Larsen T."/>
            <person name="Kemen A.C."/>
            <person name="Balmuth A.L."/>
            <person name="Robert-Seilaniantz A."/>
            <person name="Bailey K."/>
            <person name="Holub E."/>
            <person name="Studholme D.J."/>
            <person name="Maclean D."/>
            <person name="Jones J.D."/>
        </authorList>
    </citation>
    <scope>NUCLEOTIDE SEQUENCE</scope>
</reference>
<dbReference type="UniPathway" id="UPA00126">
    <property type="reaction ID" value="UER00424"/>
</dbReference>
<name>F0WZ10_9STRA</name>
<evidence type="ECO:0000256" key="7">
    <source>
        <dbReference type="ARBA" id="ARBA00022490"/>
    </source>
</evidence>
<dbReference type="PANTHER" id="PTHR10466">
    <property type="entry name" value="PHOSPHOMANNOMUTASE"/>
    <property type="match status" value="1"/>
</dbReference>
<keyword evidence="9" id="KW-0378">Hydrolase</keyword>
<dbReference type="SUPFAM" id="SSF81606">
    <property type="entry name" value="PP2C-like"/>
    <property type="match status" value="1"/>
</dbReference>
<feature type="domain" description="FHA" evidence="17">
    <location>
        <begin position="351"/>
        <end position="397"/>
    </location>
</feature>
<evidence type="ECO:0000256" key="5">
    <source>
        <dbReference type="ARBA" id="ARBA00011738"/>
    </source>
</evidence>
<dbReference type="InterPro" id="IPR005002">
    <property type="entry name" value="PMM"/>
</dbReference>
<dbReference type="SFLD" id="SFLDG01143">
    <property type="entry name" value="C2.B.3:_Phosphomannomutase_Lik"/>
    <property type="match status" value="1"/>
</dbReference>
<dbReference type="GO" id="GO:0009298">
    <property type="term" value="P:GDP-mannose biosynthetic process"/>
    <property type="evidence" value="ECO:0007669"/>
    <property type="project" value="UniProtKB-UniPathway"/>
</dbReference>
<feature type="binding site" evidence="15">
    <location>
        <position position="765"/>
    </location>
    <ligand>
        <name>Mg(2+)</name>
        <dbReference type="ChEBI" id="CHEBI:18420"/>
        <label>1</label>
    </ligand>
</feature>
<dbReference type="Gene3D" id="3.30.1240.20">
    <property type="match status" value="1"/>
</dbReference>
<dbReference type="InterPro" id="IPR000253">
    <property type="entry name" value="FHA_dom"/>
</dbReference>
<evidence type="ECO:0000256" key="6">
    <source>
        <dbReference type="ARBA" id="ARBA00012730"/>
    </source>
</evidence>
<comment type="subcellular location">
    <subcellularLocation>
        <location evidence="2 16">Cytoplasm</location>
    </subcellularLocation>
    <subcellularLocation>
        <location evidence="1">Membrane</location>
        <topology evidence="1">Peripheral membrane protein</topology>
    </subcellularLocation>
</comment>
<evidence type="ECO:0000256" key="4">
    <source>
        <dbReference type="ARBA" id="ARBA00009736"/>
    </source>
</evidence>
<feature type="binding site" evidence="14">
    <location>
        <position position="772"/>
    </location>
    <ligand>
        <name>alpha-D-mannose 1-phosphate</name>
        <dbReference type="ChEBI" id="CHEBI:58409"/>
    </ligand>
</feature>
<dbReference type="GO" id="GO:0016020">
    <property type="term" value="C:membrane"/>
    <property type="evidence" value="ECO:0007669"/>
    <property type="project" value="UniProtKB-SubCell"/>
</dbReference>
<evidence type="ECO:0000313" key="19">
    <source>
        <dbReference type="EMBL" id="CCA26724.1"/>
    </source>
</evidence>
<dbReference type="InterPro" id="IPR023214">
    <property type="entry name" value="HAD_sf"/>
</dbReference>
<dbReference type="Gene3D" id="3.40.50.1000">
    <property type="entry name" value="HAD superfamily/HAD-like"/>
    <property type="match status" value="1"/>
</dbReference>
<dbReference type="InterPro" id="IPR006379">
    <property type="entry name" value="HAD-SF_hydro_IIB"/>
</dbReference>
<dbReference type="InterPro" id="IPR036457">
    <property type="entry name" value="PPM-type-like_dom_sf"/>
</dbReference>
<feature type="active site" description="Nucleophile" evidence="13">
    <location>
        <position position="763"/>
    </location>
</feature>
<dbReference type="EC" id="5.4.2.8" evidence="6 16"/>
<sequence>MKTLPAPSAPVISQVKRTSVTIGWHDVHRPDRYNTRAFGYFIRWKGNQDHTLHRRSIITRALDRNVADLYQNGNSNHSFVEPAEEMTEEAMSGKLFEFQDHSALRSDETNKKLDEEAIQNAPHSEMPSTLAKKTLGREDFDQRRRSTVIPFDISSFNSSRKAFSRANTSGVNRFLSENDAIDFLSTAERNKNGLKNTQLKLTDSATEHVVTDKEPPWKHLILKMTAATDEDLITSFRFTKEGGGVGRDDENTASIPADKSLADRDHALILYRGGRFFLRNGNNQSGTYVRLTACTTEEERMQWPLLRDCSFRCGKSDFVVLSENEEAQTIELEAISGKLAGVKFIIDCHGGGIGRSTENVIHTGDGELSRKHATIMFDDRTARFYLYDLESTNGTYMRLCGPYDLPFRLESGDDLLISQTCLSVTHFDYGVHANMGARKYMEDTHTVIQDLHIECLTELGWHPQSFFGVFDGHGGAEASSFMKEQLHVTIVDEFYRHRNVYETKAPDATSTVISNLVQKQIVAAFERTDKDFLKKSDRPQAGSTGTTVFIAGKRLFVANVGDSRTILSRSGRAVALSKDHKPNRPDEAQRIRDIGGFVIHGRIMGELAVSRAFGDAPFKILDTPTEPLITSVDSNIGSTLQKADVDSQLTINPSDILKGPLVICTPEITETQLTEEEEFLVLASDGLFDVLSDQEVVDFVRTKLLQTQDVQRTTEALVQHAIVHQRSTDNVTAIIVLLKDIKLILGLVFEMNKRNPRILALFDVDGTLTPARKTATAKMRERLSRLRSQITIGVVGGSDLCKQKEQLGEDVVCEFDYSFSENGLVAYHAGELIGKTSLRDKYSDAQLNRFLDYVLKYIASLQIPVKRGTFVEFRIGMINISPIGRNCSQEERDAFEQYDNINQVRKQFVEVLRREFPDYNFAYSIGGQISFDVFPKGWDKTFCLQYVDPKAYDEIHFFGDKTQEGGNDYEIFHHERTIGHSVGSPEDTLRILHELFP</sequence>
<accession>F0WZ10</accession>
<feature type="binding site" evidence="14">
    <location>
        <position position="892"/>
    </location>
    <ligand>
        <name>alpha-D-mannose 1-phosphate</name>
        <dbReference type="ChEBI" id="CHEBI:58409"/>
    </ligand>
</feature>
<evidence type="ECO:0000256" key="14">
    <source>
        <dbReference type="PIRSR" id="PIRSR605002-2"/>
    </source>
</evidence>